<evidence type="ECO:0000313" key="1">
    <source>
        <dbReference type="EMBL" id="GBP57270.1"/>
    </source>
</evidence>
<comment type="caution">
    <text evidence="1">The sequence shown here is derived from an EMBL/GenBank/DDBJ whole genome shotgun (WGS) entry which is preliminary data.</text>
</comment>
<dbReference type="AlphaFoldDB" id="A0A4C1X2E0"/>
<protein>
    <submittedName>
        <fullName evidence="1">Uncharacterized protein</fullName>
    </submittedName>
</protein>
<reference evidence="1 2" key="1">
    <citation type="journal article" date="2019" name="Commun. Biol.">
        <title>The bagworm genome reveals a unique fibroin gene that provides high tensile strength.</title>
        <authorList>
            <person name="Kono N."/>
            <person name="Nakamura H."/>
            <person name="Ohtoshi R."/>
            <person name="Tomita M."/>
            <person name="Numata K."/>
            <person name="Arakawa K."/>
        </authorList>
    </citation>
    <scope>NUCLEOTIDE SEQUENCE [LARGE SCALE GENOMIC DNA]</scope>
</reference>
<dbReference type="EMBL" id="BGZK01000712">
    <property type="protein sequence ID" value="GBP57270.1"/>
    <property type="molecule type" value="Genomic_DNA"/>
</dbReference>
<keyword evidence="2" id="KW-1185">Reference proteome</keyword>
<gene>
    <name evidence="1" type="ORF">EVAR_44087_1</name>
</gene>
<evidence type="ECO:0000313" key="2">
    <source>
        <dbReference type="Proteomes" id="UP000299102"/>
    </source>
</evidence>
<accession>A0A4C1X2E0</accession>
<organism evidence="1 2">
    <name type="scientific">Eumeta variegata</name>
    <name type="common">Bagworm moth</name>
    <name type="synonym">Eumeta japonica</name>
    <dbReference type="NCBI Taxonomy" id="151549"/>
    <lineage>
        <taxon>Eukaryota</taxon>
        <taxon>Metazoa</taxon>
        <taxon>Ecdysozoa</taxon>
        <taxon>Arthropoda</taxon>
        <taxon>Hexapoda</taxon>
        <taxon>Insecta</taxon>
        <taxon>Pterygota</taxon>
        <taxon>Neoptera</taxon>
        <taxon>Endopterygota</taxon>
        <taxon>Lepidoptera</taxon>
        <taxon>Glossata</taxon>
        <taxon>Ditrysia</taxon>
        <taxon>Tineoidea</taxon>
        <taxon>Psychidae</taxon>
        <taxon>Oiketicinae</taxon>
        <taxon>Eumeta</taxon>
    </lineage>
</organism>
<sequence length="88" mass="9880">MKLAEIASILVEPQINLFRCGVRGVQAARRGRPGNAPFPFDVVILAIFLFNWRQVLGAGGGRFRRRVFLDNFHTNEKPTAQTPCTPQQ</sequence>
<name>A0A4C1X2E0_EUMVA</name>
<dbReference type="Proteomes" id="UP000299102">
    <property type="component" value="Unassembled WGS sequence"/>
</dbReference>
<proteinExistence type="predicted"/>